<evidence type="ECO:0000256" key="3">
    <source>
        <dbReference type="SAM" id="SignalP"/>
    </source>
</evidence>
<keyword evidence="2" id="KW-0472">Membrane</keyword>
<dbReference type="PANTHER" id="PTHR47390:SF1">
    <property type="entry name" value="PODOPLANIN"/>
    <property type="match status" value="1"/>
</dbReference>
<feature type="signal peptide" evidence="3">
    <location>
        <begin position="1"/>
        <end position="17"/>
    </location>
</feature>
<keyword evidence="3" id="KW-0732">Signal</keyword>
<dbReference type="GeneID" id="107106221"/>
<accession>A0ABM1JK30</accession>
<dbReference type="RefSeq" id="XP_015261817.1">
    <property type="nucleotide sequence ID" value="XM_015406331.1"/>
</dbReference>
<dbReference type="InterPro" id="IPR052684">
    <property type="entry name" value="Podoplanin_domain"/>
</dbReference>
<evidence type="ECO:0000313" key="4">
    <source>
        <dbReference type="Proteomes" id="UP000694871"/>
    </source>
</evidence>
<keyword evidence="4" id="KW-1185">Reference proteome</keyword>
<dbReference type="PANTHER" id="PTHR47390">
    <property type="entry name" value="PODOPLANIN"/>
    <property type="match status" value="1"/>
</dbReference>
<proteinExistence type="predicted"/>
<dbReference type="Pfam" id="PF05808">
    <property type="entry name" value="Podoplanin"/>
    <property type="match status" value="1"/>
</dbReference>
<evidence type="ECO:0000256" key="2">
    <source>
        <dbReference type="SAM" id="Phobius"/>
    </source>
</evidence>
<feature type="region of interest" description="Disordered" evidence="1">
    <location>
        <begin position="30"/>
        <end position="90"/>
    </location>
</feature>
<evidence type="ECO:0000313" key="5">
    <source>
        <dbReference type="RefSeq" id="XP_015261817.1"/>
    </source>
</evidence>
<reference evidence="5" key="1">
    <citation type="submission" date="2025-08" db="UniProtKB">
        <authorList>
            <consortium name="RefSeq"/>
        </authorList>
    </citation>
    <scope>IDENTIFICATION</scope>
</reference>
<sequence length="128" mass="13290">MFLQMPLLLLLIGSVSFQGFAEEASTVLLEDETATGDSDGSGPPTPLPTKLQDTSDTVAFEELMTTESAVSPSEDSDNSTKPEVPESSEDGLETATLVGIIVGIVVAIGVVTGIIITVAKKMSGRYSP</sequence>
<keyword evidence="2" id="KW-1133">Transmembrane helix</keyword>
<feature type="chain" id="PRO_5047511883" evidence="3">
    <location>
        <begin position="18"/>
        <end position="128"/>
    </location>
</feature>
<evidence type="ECO:0000256" key="1">
    <source>
        <dbReference type="SAM" id="MobiDB-lite"/>
    </source>
</evidence>
<name>A0ABM1JK30_GEKJA</name>
<dbReference type="Proteomes" id="UP000694871">
    <property type="component" value="Unplaced"/>
</dbReference>
<gene>
    <name evidence="5" type="primary">PDPN</name>
</gene>
<protein>
    <submittedName>
        <fullName evidence="5">Podoplanin isoform X1</fullName>
    </submittedName>
</protein>
<feature type="transmembrane region" description="Helical" evidence="2">
    <location>
        <begin position="95"/>
        <end position="119"/>
    </location>
</feature>
<keyword evidence="2" id="KW-0812">Transmembrane</keyword>
<organism evidence="4 5">
    <name type="scientific">Gekko japonicus</name>
    <name type="common">Schlegel's Japanese gecko</name>
    <dbReference type="NCBI Taxonomy" id="146911"/>
    <lineage>
        <taxon>Eukaryota</taxon>
        <taxon>Metazoa</taxon>
        <taxon>Chordata</taxon>
        <taxon>Craniata</taxon>
        <taxon>Vertebrata</taxon>
        <taxon>Euteleostomi</taxon>
        <taxon>Lepidosauria</taxon>
        <taxon>Squamata</taxon>
        <taxon>Bifurcata</taxon>
        <taxon>Gekkota</taxon>
        <taxon>Gekkonidae</taxon>
        <taxon>Gekkoninae</taxon>
        <taxon>Gekko</taxon>
    </lineage>
</organism>